<protein>
    <submittedName>
        <fullName evidence="2">DUF998 domain-containing protein</fullName>
    </submittedName>
</protein>
<feature type="transmembrane region" description="Helical" evidence="1">
    <location>
        <begin position="114"/>
        <end position="131"/>
    </location>
</feature>
<dbReference type="EMBL" id="CP147988">
    <property type="protein sequence ID" value="WXK48886.1"/>
    <property type="molecule type" value="Genomic_DNA"/>
</dbReference>
<feature type="transmembrane region" description="Helical" evidence="1">
    <location>
        <begin position="9"/>
        <end position="29"/>
    </location>
</feature>
<feature type="transmembrane region" description="Helical" evidence="1">
    <location>
        <begin position="138"/>
        <end position="158"/>
    </location>
</feature>
<keyword evidence="1" id="KW-0472">Membrane</keyword>
<evidence type="ECO:0000256" key="1">
    <source>
        <dbReference type="SAM" id="Phobius"/>
    </source>
</evidence>
<keyword evidence="1" id="KW-0812">Transmembrane</keyword>
<name>A0ABZ2Q3A2_9FLAO</name>
<accession>A0ABZ2Q3A2</accession>
<dbReference type="InterPro" id="IPR009339">
    <property type="entry name" value="DUF998"/>
</dbReference>
<evidence type="ECO:0000313" key="2">
    <source>
        <dbReference type="EMBL" id="WXK48886.1"/>
    </source>
</evidence>
<proteinExistence type="predicted"/>
<evidence type="ECO:0000313" key="3">
    <source>
        <dbReference type="Proteomes" id="UP001447857"/>
    </source>
</evidence>
<feature type="transmembrane region" description="Helical" evidence="1">
    <location>
        <begin position="57"/>
        <end position="78"/>
    </location>
</feature>
<gene>
    <name evidence="2" type="ORF">V6624_17835</name>
</gene>
<sequence>MKQSITRFFLFQGLLIPFIFWLSVIVAGMQNENYSHVRDTISALGAIGAKSENLMEISTWLCSLLSIPFLIGLFNVCHQEKLKKAPLLGIVGFTVMLGWAAFYHSGNPMHSKSGPILLLLLLGPLLAAILWKRKGLKNLRILSLISFFIMLFILIRAIPSETIQMNYTGLIQRFVHFGWTVWFIALSLGFLRLLNISAKK</sequence>
<keyword evidence="1" id="KW-1133">Transmembrane helix</keyword>
<feature type="transmembrane region" description="Helical" evidence="1">
    <location>
        <begin position="170"/>
        <end position="194"/>
    </location>
</feature>
<organism evidence="2 3">
    <name type="scientific">Flavobacterium ginsenosidimutans</name>
    <dbReference type="NCBI Taxonomy" id="687844"/>
    <lineage>
        <taxon>Bacteria</taxon>
        <taxon>Pseudomonadati</taxon>
        <taxon>Bacteroidota</taxon>
        <taxon>Flavobacteriia</taxon>
        <taxon>Flavobacteriales</taxon>
        <taxon>Flavobacteriaceae</taxon>
        <taxon>Flavobacterium</taxon>
    </lineage>
</organism>
<keyword evidence="3" id="KW-1185">Reference proteome</keyword>
<reference evidence="2 3" key="1">
    <citation type="submission" date="2024-02" db="EMBL/GenBank/DDBJ databases">
        <title>complete genome of Flavobacterium ginsenosidimutans Str. YTB16.</title>
        <authorList>
            <person name="Wang Q."/>
        </authorList>
    </citation>
    <scope>NUCLEOTIDE SEQUENCE [LARGE SCALE GENOMIC DNA]</scope>
    <source>
        <strain evidence="2 3">YTB16</strain>
    </source>
</reference>
<dbReference type="RefSeq" id="WP_338839590.1">
    <property type="nucleotide sequence ID" value="NZ_CP147988.1"/>
</dbReference>
<dbReference type="Proteomes" id="UP001447857">
    <property type="component" value="Chromosome"/>
</dbReference>
<feature type="transmembrane region" description="Helical" evidence="1">
    <location>
        <begin position="85"/>
        <end position="102"/>
    </location>
</feature>
<dbReference type="Pfam" id="PF06197">
    <property type="entry name" value="DUF998"/>
    <property type="match status" value="1"/>
</dbReference>